<name>A0ABM1C4C5_LIMPO</name>
<keyword evidence="2" id="KW-1185">Reference proteome</keyword>
<evidence type="ECO:0000313" key="3">
    <source>
        <dbReference type="RefSeq" id="XP_013793898.1"/>
    </source>
</evidence>
<dbReference type="Pfam" id="PF02198">
    <property type="entry name" value="SAM_PNT"/>
    <property type="match status" value="1"/>
</dbReference>
<gene>
    <name evidence="3" type="primary">LOC106477931</name>
</gene>
<proteinExistence type="predicted"/>
<dbReference type="RefSeq" id="XP_013793898.1">
    <property type="nucleotide sequence ID" value="XM_013938444.2"/>
</dbReference>
<feature type="domain" description="PNT" evidence="1">
    <location>
        <begin position="52"/>
        <end position="102"/>
    </location>
</feature>
<evidence type="ECO:0000313" key="2">
    <source>
        <dbReference type="Proteomes" id="UP000694941"/>
    </source>
</evidence>
<dbReference type="PROSITE" id="PS51433">
    <property type="entry name" value="PNT"/>
    <property type="match status" value="1"/>
</dbReference>
<dbReference type="InterPro" id="IPR013761">
    <property type="entry name" value="SAM/pointed_sf"/>
</dbReference>
<dbReference type="Proteomes" id="UP000694941">
    <property type="component" value="Unplaced"/>
</dbReference>
<evidence type="ECO:0000259" key="1">
    <source>
        <dbReference type="PROSITE" id="PS51433"/>
    </source>
</evidence>
<sequence length="102" mass="11318">MDGSSASDAALSAYFSLPISSLSGLRCMPFYAMPVAASGVRQNQRFTSADDKDPPVDIQSLLPNGLGEDPRQWNKDEVMQWLDWMTEQLSLPASDPEHFHMN</sequence>
<organism evidence="2 3">
    <name type="scientific">Limulus polyphemus</name>
    <name type="common">Atlantic horseshoe crab</name>
    <dbReference type="NCBI Taxonomy" id="6850"/>
    <lineage>
        <taxon>Eukaryota</taxon>
        <taxon>Metazoa</taxon>
        <taxon>Ecdysozoa</taxon>
        <taxon>Arthropoda</taxon>
        <taxon>Chelicerata</taxon>
        <taxon>Merostomata</taxon>
        <taxon>Xiphosura</taxon>
        <taxon>Limulidae</taxon>
        <taxon>Limulus</taxon>
    </lineage>
</organism>
<accession>A0ABM1C4C5</accession>
<feature type="non-terminal residue" evidence="3">
    <location>
        <position position="102"/>
    </location>
</feature>
<protein>
    <submittedName>
        <fullName evidence="3">Uncharacterized protein LOC106477931</fullName>
    </submittedName>
</protein>
<dbReference type="InterPro" id="IPR003118">
    <property type="entry name" value="Pointed_dom"/>
</dbReference>
<dbReference type="GeneID" id="106477931"/>
<reference evidence="3" key="1">
    <citation type="submission" date="2025-08" db="UniProtKB">
        <authorList>
            <consortium name="RefSeq"/>
        </authorList>
    </citation>
    <scope>IDENTIFICATION</scope>
    <source>
        <tissue evidence="3">Muscle</tissue>
    </source>
</reference>
<dbReference type="Gene3D" id="1.10.150.50">
    <property type="entry name" value="Transcription Factor, Ets-1"/>
    <property type="match status" value="1"/>
</dbReference>
<dbReference type="SUPFAM" id="SSF47769">
    <property type="entry name" value="SAM/Pointed domain"/>
    <property type="match status" value="1"/>
</dbReference>